<evidence type="ECO:0000256" key="1">
    <source>
        <dbReference type="ARBA" id="ARBA00023122"/>
    </source>
</evidence>
<comment type="caution">
    <text evidence="4">The sequence shown here is derived from an EMBL/GenBank/DDBJ whole genome shotgun (WGS) entry which is preliminary data.</text>
</comment>
<reference evidence="4 5" key="1">
    <citation type="journal article" date="2024" name="Proc. Natl. Acad. Sci. U.S.A.">
        <title>The evolutionary genomics of adaptation to stress in wild rhizobium bacteria.</title>
        <authorList>
            <person name="Kehlet-Delgado H."/>
            <person name="Montoya A.P."/>
            <person name="Jensen K.T."/>
            <person name="Wendlandt C.E."/>
            <person name="Dexheimer C."/>
            <person name="Roberts M."/>
            <person name="Torres Martinez L."/>
            <person name="Friesen M.L."/>
            <person name="Griffitts J.S."/>
            <person name="Porter S.S."/>
        </authorList>
    </citation>
    <scope>NUCLEOTIDE SEQUENCE [LARGE SCALE GENOMIC DNA]</scope>
    <source>
        <strain evidence="4 5">M0641</strain>
    </source>
</reference>
<dbReference type="PANTHER" id="PTHR43080:SF2">
    <property type="entry name" value="CBS DOMAIN-CONTAINING PROTEIN"/>
    <property type="match status" value="1"/>
</dbReference>
<keyword evidence="1 2" id="KW-0129">CBS domain</keyword>
<evidence type="ECO:0000313" key="5">
    <source>
        <dbReference type="Proteomes" id="UP001433071"/>
    </source>
</evidence>
<dbReference type="SMART" id="SM00116">
    <property type="entry name" value="CBS"/>
    <property type="match status" value="2"/>
</dbReference>
<evidence type="ECO:0000259" key="3">
    <source>
        <dbReference type="PROSITE" id="PS51371"/>
    </source>
</evidence>
<dbReference type="Proteomes" id="UP001433071">
    <property type="component" value="Unassembled WGS sequence"/>
</dbReference>
<protein>
    <submittedName>
        <fullName evidence="4">CBS domain-containing protein</fullName>
    </submittedName>
</protein>
<accession>A0ABV1Z6A0</accession>
<dbReference type="InterPro" id="IPR000644">
    <property type="entry name" value="CBS_dom"/>
</dbReference>
<keyword evidence="5" id="KW-1185">Reference proteome</keyword>
<gene>
    <name evidence="4" type="ORF">NKI36_24435</name>
</gene>
<proteinExistence type="predicted"/>
<sequence>MKVGNCMTRDVQVANPEQSIRDVAQMMGKLDAGVMPVGDKDRLVGMITDRDIAIRGVALGKGPDAKVRDVMSAEVKYCFDDEEIDDVLENMGDLQVRRLPVLNRDKRLVGIISLGDLATNGEATEAAVALSGISMPGGEHSQTAPD</sequence>
<dbReference type="EMBL" id="JAMYQB010000023">
    <property type="protein sequence ID" value="MER9407186.1"/>
    <property type="molecule type" value="Genomic_DNA"/>
</dbReference>
<feature type="domain" description="CBS" evidence="3">
    <location>
        <begin position="7"/>
        <end position="65"/>
    </location>
</feature>
<dbReference type="CDD" id="cd04622">
    <property type="entry name" value="CBS_pair_HRP1_like"/>
    <property type="match status" value="1"/>
</dbReference>
<name>A0ABV1Z6A0_9HYPH</name>
<dbReference type="InterPro" id="IPR046342">
    <property type="entry name" value="CBS_dom_sf"/>
</dbReference>
<feature type="domain" description="CBS" evidence="3">
    <location>
        <begin position="71"/>
        <end position="128"/>
    </location>
</feature>
<evidence type="ECO:0000313" key="4">
    <source>
        <dbReference type="EMBL" id="MER9407186.1"/>
    </source>
</evidence>
<dbReference type="Pfam" id="PF00571">
    <property type="entry name" value="CBS"/>
    <property type="match status" value="2"/>
</dbReference>
<dbReference type="SUPFAM" id="SSF54631">
    <property type="entry name" value="CBS-domain pair"/>
    <property type="match status" value="1"/>
</dbReference>
<organism evidence="4 5">
    <name type="scientific">Mesorhizobium caraganae</name>
    <dbReference type="NCBI Taxonomy" id="483206"/>
    <lineage>
        <taxon>Bacteria</taxon>
        <taxon>Pseudomonadati</taxon>
        <taxon>Pseudomonadota</taxon>
        <taxon>Alphaproteobacteria</taxon>
        <taxon>Hyphomicrobiales</taxon>
        <taxon>Phyllobacteriaceae</taxon>
        <taxon>Mesorhizobium</taxon>
    </lineage>
</organism>
<dbReference type="Gene3D" id="3.10.580.10">
    <property type="entry name" value="CBS-domain"/>
    <property type="match status" value="1"/>
</dbReference>
<dbReference type="PROSITE" id="PS51371">
    <property type="entry name" value="CBS"/>
    <property type="match status" value="2"/>
</dbReference>
<dbReference type="PANTHER" id="PTHR43080">
    <property type="entry name" value="CBS DOMAIN-CONTAINING PROTEIN CBSX3, MITOCHONDRIAL"/>
    <property type="match status" value="1"/>
</dbReference>
<evidence type="ECO:0000256" key="2">
    <source>
        <dbReference type="PROSITE-ProRule" id="PRU00703"/>
    </source>
</evidence>
<dbReference type="InterPro" id="IPR051257">
    <property type="entry name" value="Diverse_CBS-Domain"/>
</dbReference>
<dbReference type="RefSeq" id="WP_352561000.1">
    <property type="nucleotide sequence ID" value="NZ_JAMYQB010000023.1"/>
</dbReference>